<dbReference type="OrthoDB" id="2972981at2"/>
<evidence type="ECO:0000313" key="2">
    <source>
        <dbReference type="EMBL" id="SIQ36569.1"/>
    </source>
</evidence>
<reference evidence="2 3" key="1">
    <citation type="submission" date="2017-01" db="EMBL/GenBank/DDBJ databases">
        <authorList>
            <person name="Mah S.A."/>
            <person name="Swanson W.J."/>
            <person name="Moy G.W."/>
            <person name="Vacquier V.D."/>
        </authorList>
    </citation>
    <scope>NUCLEOTIDE SEQUENCE [LARGE SCALE GENOMIC DNA]</scope>
    <source>
        <strain evidence="2 3">NIO-1016</strain>
    </source>
</reference>
<accession>A0A1N6S664</accession>
<dbReference type="AlphaFoldDB" id="A0A1N6S664"/>
<evidence type="ECO:0000313" key="4">
    <source>
        <dbReference type="Proteomes" id="UP000215545"/>
    </source>
</evidence>
<dbReference type="EMBL" id="MWSK01000002">
    <property type="protein sequence ID" value="OXS79227.1"/>
    <property type="molecule type" value="Genomic_DNA"/>
</dbReference>
<name>A0A1N6S664_9BACI</name>
<dbReference type="STRING" id="1017273.SAMN05443094_102326"/>
<proteinExistence type="predicted"/>
<organism evidence="2 3">
    <name type="scientific">Domibacillus enclensis</name>
    <dbReference type="NCBI Taxonomy" id="1017273"/>
    <lineage>
        <taxon>Bacteria</taxon>
        <taxon>Bacillati</taxon>
        <taxon>Bacillota</taxon>
        <taxon>Bacilli</taxon>
        <taxon>Bacillales</taxon>
        <taxon>Bacillaceae</taxon>
        <taxon>Domibacillus</taxon>
    </lineage>
</organism>
<evidence type="ECO:0000313" key="1">
    <source>
        <dbReference type="EMBL" id="OXS79227.1"/>
    </source>
</evidence>
<gene>
    <name evidence="1" type="ORF">B1B05_05510</name>
    <name evidence="2" type="ORF">SAMN05443094_102326</name>
</gene>
<evidence type="ECO:0000313" key="3">
    <source>
        <dbReference type="Proteomes" id="UP000186385"/>
    </source>
</evidence>
<protein>
    <submittedName>
        <fullName evidence="2">Uncharacterized protein</fullName>
    </submittedName>
</protein>
<keyword evidence="4" id="KW-1185">Reference proteome</keyword>
<reference evidence="4" key="2">
    <citation type="submission" date="2017-03" db="EMBL/GenBank/DDBJ databases">
        <title>Bacillus sp. V-88(T) DSM27956, whole genome shotgun sequencing project.</title>
        <authorList>
            <person name="Dastager S.G."/>
            <person name="Neurgaonkar P.S."/>
            <person name="Dharne M.S."/>
        </authorList>
    </citation>
    <scope>NUCLEOTIDE SEQUENCE [LARGE SCALE GENOMIC DNA]</scope>
    <source>
        <strain evidence="4">DSM 25145</strain>
    </source>
</reference>
<dbReference type="Proteomes" id="UP000215545">
    <property type="component" value="Unassembled WGS sequence"/>
</dbReference>
<sequence length="137" mass="15275">MEKSMESSLIFVNGCHAEWTIRFMTVYQDGVIMDAEFSSHASSGNKEWALGTKGAVKLLVAQGGVWQEIMVEYNLPKGYLHLTAVTAKSFSHTLLDGIFKQFFIRKGKVIQFLSVRSFSNHASVSSDRVLTIRIPTA</sequence>
<reference evidence="1" key="3">
    <citation type="submission" date="2017-03" db="EMBL/GenBank/DDBJ databases">
        <authorList>
            <person name="Dastager S.G."/>
            <person name="Neurgaonkar P.S."/>
            <person name="Dharne M.S."/>
        </authorList>
    </citation>
    <scope>NUCLEOTIDE SEQUENCE</scope>
    <source>
        <strain evidence="1">DSM 25145</strain>
    </source>
</reference>
<dbReference type="EMBL" id="FTLX01000002">
    <property type="protein sequence ID" value="SIQ36569.1"/>
    <property type="molecule type" value="Genomic_DNA"/>
</dbReference>
<dbReference type="RefSeq" id="WP_045851725.1">
    <property type="nucleotide sequence ID" value="NZ_FTLX01000002.1"/>
</dbReference>
<dbReference type="Proteomes" id="UP000186385">
    <property type="component" value="Unassembled WGS sequence"/>
</dbReference>